<feature type="region of interest" description="Disordered" evidence="6">
    <location>
        <begin position="522"/>
        <end position="577"/>
    </location>
</feature>
<organism evidence="8 9">
    <name type="scientific">Stereum hirsutum (strain FP-91666)</name>
    <name type="common">White-rot fungus</name>
    <dbReference type="NCBI Taxonomy" id="721885"/>
    <lineage>
        <taxon>Eukaryota</taxon>
        <taxon>Fungi</taxon>
        <taxon>Dikarya</taxon>
        <taxon>Basidiomycota</taxon>
        <taxon>Agaricomycotina</taxon>
        <taxon>Agaricomycetes</taxon>
        <taxon>Russulales</taxon>
        <taxon>Stereaceae</taxon>
        <taxon>Stereum</taxon>
    </lineage>
</organism>
<comment type="subcellular location">
    <subcellularLocation>
        <location evidence="1">Membrane</location>
        <topology evidence="1">Multi-pass membrane protein</topology>
    </subcellularLocation>
</comment>
<feature type="transmembrane region" description="Helical" evidence="7">
    <location>
        <begin position="398"/>
        <end position="417"/>
    </location>
</feature>
<accession>R7RZM4</accession>
<feature type="transmembrane region" description="Helical" evidence="7">
    <location>
        <begin position="175"/>
        <end position="196"/>
    </location>
</feature>
<dbReference type="PANTHER" id="PTHR30618">
    <property type="entry name" value="NCS1 FAMILY PURINE/PYRIMIDINE TRANSPORTER"/>
    <property type="match status" value="1"/>
</dbReference>
<dbReference type="PANTHER" id="PTHR30618:SF0">
    <property type="entry name" value="PURINE-URACIL PERMEASE NCS1"/>
    <property type="match status" value="1"/>
</dbReference>
<dbReference type="Gene3D" id="1.10.4160.10">
    <property type="entry name" value="Hydantoin permease"/>
    <property type="match status" value="1"/>
</dbReference>
<feature type="transmembrane region" description="Helical" evidence="7">
    <location>
        <begin position="203"/>
        <end position="225"/>
    </location>
</feature>
<dbReference type="RefSeq" id="XP_007310496.1">
    <property type="nucleotide sequence ID" value="XM_007310434.1"/>
</dbReference>
<dbReference type="CDD" id="cd11482">
    <property type="entry name" value="SLC-NCS1sbd_NRT1-like"/>
    <property type="match status" value="1"/>
</dbReference>
<feature type="transmembrane region" description="Helical" evidence="7">
    <location>
        <begin position="437"/>
        <end position="455"/>
    </location>
</feature>
<keyword evidence="9" id="KW-1185">Reference proteome</keyword>
<gene>
    <name evidence="8" type="ORF">STEHIDRAFT_125919</name>
</gene>
<dbReference type="GeneID" id="18797675"/>
<dbReference type="OrthoDB" id="2018619at2759"/>
<dbReference type="AlphaFoldDB" id="R7RZM4"/>
<feature type="transmembrane region" description="Helical" evidence="7">
    <location>
        <begin position="245"/>
        <end position="268"/>
    </location>
</feature>
<evidence type="ECO:0000256" key="2">
    <source>
        <dbReference type="ARBA" id="ARBA00008974"/>
    </source>
</evidence>
<keyword evidence="4 7" id="KW-1133">Transmembrane helix</keyword>
<evidence type="ECO:0000256" key="6">
    <source>
        <dbReference type="SAM" id="MobiDB-lite"/>
    </source>
</evidence>
<comment type="similarity">
    <text evidence="2">Belongs to the purine-cytosine permease (2.A.39) family.</text>
</comment>
<feature type="transmembrane region" description="Helical" evidence="7">
    <location>
        <begin position="329"/>
        <end position="348"/>
    </location>
</feature>
<feature type="transmembrane region" description="Helical" evidence="7">
    <location>
        <begin position="369"/>
        <end position="386"/>
    </location>
</feature>
<evidence type="ECO:0000256" key="5">
    <source>
        <dbReference type="ARBA" id="ARBA00023136"/>
    </source>
</evidence>
<dbReference type="InterPro" id="IPR001248">
    <property type="entry name" value="Pur-cyt_permease"/>
</dbReference>
<dbReference type="KEGG" id="shs:STEHIDRAFT_125919"/>
<dbReference type="FunFam" id="1.10.4160.10:FF:000001">
    <property type="entry name" value="Uracil permease, putative"/>
    <property type="match status" value="1"/>
</dbReference>
<evidence type="ECO:0000256" key="3">
    <source>
        <dbReference type="ARBA" id="ARBA00022692"/>
    </source>
</evidence>
<evidence type="ECO:0000256" key="7">
    <source>
        <dbReference type="SAM" id="Phobius"/>
    </source>
</evidence>
<dbReference type="GO" id="GO:0005886">
    <property type="term" value="C:plasma membrane"/>
    <property type="evidence" value="ECO:0007669"/>
    <property type="project" value="TreeGrafter"/>
</dbReference>
<dbReference type="eggNOG" id="KOG2466">
    <property type="taxonomic scope" value="Eukaryota"/>
</dbReference>
<dbReference type="OMA" id="LPLLWIH"/>
<evidence type="ECO:0000313" key="9">
    <source>
        <dbReference type="Proteomes" id="UP000053927"/>
    </source>
</evidence>
<proteinExistence type="inferred from homology"/>
<feature type="transmembrane region" description="Helical" evidence="7">
    <location>
        <begin position="475"/>
        <end position="497"/>
    </location>
</feature>
<dbReference type="NCBIfam" id="TIGR00800">
    <property type="entry name" value="ncs1"/>
    <property type="match status" value="1"/>
</dbReference>
<evidence type="ECO:0000313" key="8">
    <source>
        <dbReference type="EMBL" id="EIM80360.1"/>
    </source>
</evidence>
<dbReference type="InterPro" id="IPR012681">
    <property type="entry name" value="NCS1"/>
</dbReference>
<feature type="transmembrane region" description="Helical" evidence="7">
    <location>
        <begin position="280"/>
        <end position="309"/>
    </location>
</feature>
<dbReference type="EMBL" id="JH687398">
    <property type="protein sequence ID" value="EIM80360.1"/>
    <property type="molecule type" value="Genomic_DNA"/>
</dbReference>
<dbReference type="Pfam" id="PF02133">
    <property type="entry name" value="Transp_cyt_pur"/>
    <property type="match status" value="1"/>
</dbReference>
<dbReference type="InterPro" id="IPR045225">
    <property type="entry name" value="Uracil/uridine/allantoin_perm"/>
</dbReference>
<protein>
    <submittedName>
        <fullName evidence="8">NCS1 nucleoside transporter family</fullName>
    </submittedName>
</protein>
<sequence>MFRDFKLRIEPQEASFSAPSDEAGATSEDIKCQPDLLPVPPLPDGPRKWGTFHLLGYWVAEAFVRQYQVASSAVAGGLSPGATIGAVLLGHVLVSVACAANGWVGATYGINFPTFARASFGIRGTAVAVLCRAVAAIVWFGTQTYQGGQCVNTMLTAIWPSFASFPNHLPDSAHVTSAELLCFFIFYIIQLPLLWIHISKLRYLFAVKVVIMPIFGFTLFGWAVGRAHGFGPIFSQGSKPSSTPLAVVFFSAMTSAIAPKATLALNIADFTRYAKSPKTVAWTNIIALTIPVTLCAILGVVVTSATEVIYGVSTWNPLQVSALWSSRAAQFFSAVCWALAVIATNISANSTAVGNDLAILLPSYINVRRGQYICAILGVAACPWIVQNSATSFTNFLGGYSVFLGPVAGVMLADYWILRKRRLDLAGLYGKQGSAYWYSWGFNWRAILAFSLALVPNLPGFALKVNKTLNVPVGASYLFSVVWPLGVIVSGSLYLLFNLISPSSSLDSPNASRTYPTLVSSYPPHHTYDGHPQDDSDVEKRSVVEDEKKLDSRSSEKTSSSLEGSGGDVSVVPVVTR</sequence>
<dbReference type="Proteomes" id="UP000053927">
    <property type="component" value="Unassembled WGS sequence"/>
</dbReference>
<evidence type="ECO:0000256" key="4">
    <source>
        <dbReference type="ARBA" id="ARBA00022989"/>
    </source>
</evidence>
<feature type="compositionally biased region" description="Low complexity" evidence="6">
    <location>
        <begin position="557"/>
        <end position="577"/>
    </location>
</feature>
<name>R7RZM4_STEHR</name>
<feature type="compositionally biased region" description="Basic and acidic residues" evidence="6">
    <location>
        <begin position="526"/>
        <end position="556"/>
    </location>
</feature>
<dbReference type="GO" id="GO:0015205">
    <property type="term" value="F:nucleobase transmembrane transporter activity"/>
    <property type="evidence" value="ECO:0007669"/>
    <property type="project" value="TreeGrafter"/>
</dbReference>
<keyword evidence="5 7" id="KW-0472">Membrane</keyword>
<keyword evidence="3 7" id="KW-0812">Transmembrane</keyword>
<evidence type="ECO:0000256" key="1">
    <source>
        <dbReference type="ARBA" id="ARBA00004141"/>
    </source>
</evidence>
<feature type="transmembrane region" description="Helical" evidence="7">
    <location>
        <begin position="120"/>
        <end position="140"/>
    </location>
</feature>
<reference evidence="9" key="1">
    <citation type="journal article" date="2012" name="Science">
        <title>The Paleozoic origin of enzymatic lignin decomposition reconstructed from 31 fungal genomes.</title>
        <authorList>
            <person name="Floudas D."/>
            <person name="Binder M."/>
            <person name="Riley R."/>
            <person name="Barry K."/>
            <person name="Blanchette R.A."/>
            <person name="Henrissat B."/>
            <person name="Martinez A.T."/>
            <person name="Otillar R."/>
            <person name="Spatafora J.W."/>
            <person name="Yadav J.S."/>
            <person name="Aerts A."/>
            <person name="Benoit I."/>
            <person name="Boyd A."/>
            <person name="Carlson A."/>
            <person name="Copeland A."/>
            <person name="Coutinho P.M."/>
            <person name="de Vries R.P."/>
            <person name="Ferreira P."/>
            <person name="Findley K."/>
            <person name="Foster B."/>
            <person name="Gaskell J."/>
            <person name="Glotzer D."/>
            <person name="Gorecki P."/>
            <person name="Heitman J."/>
            <person name="Hesse C."/>
            <person name="Hori C."/>
            <person name="Igarashi K."/>
            <person name="Jurgens J.A."/>
            <person name="Kallen N."/>
            <person name="Kersten P."/>
            <person name="Kohler A."/>
            <person name="Kuees U."/>
            <person name="Kumar T.K.A."/>
            <person name="Kuo A."/>
            <person name="LaButti K."/>
            <person name="Larrondo L.F."/>
            <person name="Lindquist E."/>
            <person name="Ling A."/>
            <person name="Lombard V."/>
            <person name="Lucas S."/>
            <person name="Lundell T."/>
            <person name="Martin R."/>
            <person name="McLaughlin D.J."/>
            <person name="Morgenstern I."/>
            <person name="Morin E."/>
            <person name="Murat C."/>
            <person name="Nagy L.G."/>
            <person name="Nolan M."/>
            <person name="Ohm R.A."/>
            <person name="Patyshakuliyeva A."/>
            <person name="Rokas A."/>
            <person name="Ruiz-Duenas F.J."/>
            <person name="Sabat G."/>
            <person name="Salamov A."/>
            <person name="Samejima M."/>
            <person name="Schmutz J."/>
            <person name="Slot J.C."/>
            <person name="St John F."/>
            <person name="Stenlid J."/>
            <person name="Sun H."/>
            <person name="Sun S."/>
            <person name="Syed K."/>
            <person name="Tsang A."/>
            <person name="Wiebenga A."/>
            <person name="Young D."/>
            <person name="Pisabarro A."/>
            <person name="Eastwood D.C."/>
            <person name="Martin F."/>
            <person name="Cullen D."/>
            <person name="Grigoriev I.V."/>
            <person name="Hibbett D.S."/>
        </authorList>
    </citation>
    <scope>NUCLEOTIDE SEQUENCE [LARGE SCALE GENOMIC DNA]</scope>
    <source>
        <strain evidence="9">FP-91666</strain>
    </source>
</reference>